<evidence type="ECO:0000313" key="8">
    <source>
        <dbReference type="Proteomes" id="UP001054252"/>
    </source>
</evidence>
<evidence type="ECO:0000256" key="3">
    <source>
        <dbReference type="ARBA" id="ARBA00022692"/>
    </source>
</evidence>
<organism evidence="7 8">
    <name type="scientific">Rubroshorea leprosula</name>
    <dbReference type="NCBI Taxonomy" id="152421"/>
    <lineage>
        <taxon>Eukaryota</taxon>
        <taxon>Viridiplantae</taxon>
        <taxon>Streptophyta</taxon>
        <taxon>Embryophyta</taxon>
        <taxon>Tracheophyta</taxon>
        <taxon>Spermatophyta</taxon>
        <taxon>Magnoliopsida</taxon>
        <taxon>eudicotyledons</taxon>
        <taxon>Gunneridae</taxon>
        <taxon>Pentapetalae</taxon>
        <taxon>rosids</taxon>
        <taxon>malvids</taxon>
        <taxon>Malvales</taxon>
        <taxon>Dipterocarpaceae</taxon>
        <taxon>Rubroshorea</taxon>
    </lineage>
</organism>
<dbReference type="InterPro" id="IPR000109">
    <property type="entry name" value="POT_fam"/>
</dbReference>
<reference evidence="7 8" key="1">
    <citation type="journal article" date="2021" name="Commun. Biol.">
        <title>The genome of Shorea leprosula (Dipterocarpaceae) highlights the ecological relevance of drought in aseasonal tropical rainforests.</title>
        <authorList>
            <person name="Ng K.K.S."/>
            <person name="Kobayashi M.J."/>
            <person name="Fawcett J.A."/>
            <person name="Hatakeyama M."/>
            <person name="Paape T."/>
            <person name="Ng C.H."/>
            <person name="Ang C.C."/>
            <person name="Tnah L.H."/>
            <person name="Lee C.T."/>
            <person name="Nishiyama T."/>
            <person name="Sese J."/>
            <person name="O'Brien M.J."/>
            <person name="Copetti D."/>
            <person name="Mohd Noor M.I."/>
            <person name="Ong R.C."/>
            <person name="Putra M."/>
            <person name="Sireger I.Z."/>
            <person name="Indrioko S."/>
            <person name="Kosugi Y."/>
            <person name="Izuno A."/>
            <person name="Isagi Y."/>
            <person name="Lee S.L."/>
            <person name="Shimizu K.K."/>
        </authorList>
    </citation>
    <scope>NUCLEOTIDE SEQUENCE [LARGE SCALE GENOMIC DNA]</scope>
    <source>
        <strain evidence="7">214</strain>
    </source>
</reference>
<proteinExistence type="inferred from homology"/>
<dbReference type="AlphaFoldDB" id="A0AAV5M2N1"/>
<comment type="subcellular location">
    <subcellularLocation>
        <location evidence="1">Membrane</location>
        <topology evidence="1">Multi-pass membrane protein</topology>
    </subcellularLocation>
</comment>
<dbReference type="EMBL" id="BPVZ01000174">
    <property type="protein sequence ID" value="GKV43966.1"/>
    <property type="molecule type" value="Genomic_DNA"/>
</dbReference>
<evidence type="ECO:0000313" key="7">
    <source>
        <dbReference type="EMBL" id="GKV43966.1"/>
    </source>
</evidence>
<feature type="transmembrane region" description="Helical" evidence="6">
    <location>
        <begin position="366"/>
        <end position="386"/>
    </location>
</feature>
<dbReference type="SUPFAM" id="SSF103473">
    <property type="entry name" value="MFS general substrate transporter"/>
    <property type="match status" value="1"/>
</dbReference>
<evidence type="ECO:0000256" key="1">
    <source>
        <dbReference type="ARBA" id="ARBA00004141"/>
    </source>
</evidence>
<feature type="transmembrane region" description="Helical" evidence="6">
    <location>
        <begin position="177"/>
        <end position="200"/>
    </location>
</feature>
<dbReference type="Pfam" id="PF00854">
    <property type="entry name" value="PTR2"/>
    <property type="match status" value="2"/>
</dbReference>
<dbReference type="InterPro" id="IPR036259">
    <property type="entry name" value="MFS_trans_sf"/>
</dbReference>
<dbReference type="Proteomes" id="UP001054252">
    <property type="component" value="Unassembled WGS sequence"/>
</dbReference>
<evidence type="ECO:0000256" key="2">
    <source>
        <dbReference type="ARBA" id="ARBA00005982"/>
    </source>
</evidence>
<feature type="transmembrane region" description="Helical" evidence="6">
    <location>
        <begin position="206"/>
        <end position="225"/>
    </location>
</feature>
<evidence type="ECO:0000256" key="5">
    <source>
        <dbReference type="ARBA" id="ARBA00023136"/>
    </source>
</evidence>
<gene>
    <name evidence="7" type="ORF">SLEP1_g51196</name>
</gene>
<protein>
    <submittedName>
        <fullName evidence="7">Uncharacterized protein</fullName>
    </submittedName>
</protein>
<comment type="similarity">
    <text evidence="2">Belongs to the major facilitator superfamily. Proton-dependent oligopeptide transporter (POT/PTR) (TC 2.A.17) family.</text>
</comment>
<sequence length="585" mass="65487">MNPDLDLEQRDMEEKRKEKGGVKTIAFILGNEICERMAMMGFTRNMVNYLTLQLHMPMTTAAKTVTDYNGTSSLTPLLGAFIADSYAGKFWTITVSSMIYLLGMIILTLSAALPQLRPPPCEGNRLCKEANDTQLWILFLSLLLRALGSGGIRPCVAAFGAEQFVEDNPEQTKKTWVYFNWFFFAMGAAMLMASTVLVYIQDNVGWGWGLGIPTIAMALSIVVFLEERDSPPRSLSLAIRPHPFPSLSVRHLQSKQYPAGSPFVRILQVIVAAFRKRKVPLVSSPELLFLDKAAIETEEDNIKSTGKPNLWRLNTIHRVEELKCTIRMLPIWAAGILFATATAQQSTFYLQQANTMNRHLSKSFQIPSASLSVFSMIPMLITIVIYDRLFVPIARKFTGLDRGINFLQRMAIGFFLEILATLVAGFIEVKRKHAAIVNGLIDSPKSIIPISVFRLVPQYALHGIAEAFMSIGHLEFFYSQAPESMRSTATALFWTASSVGDYVSSLLVSLVHKFSSGADGSNWLPDKNLNKGKLENFYWLITILQALNFVYYMLCMKFYTFKPLHSLRSESGGSNQEELELGSQV</sequence>
<dbReference type="PANTHER" id="PTHR11654">
    <property type="entry name" value="OLIGOPEPTIDE TRANSPORTER-RELATED"/>
    <property type="match status" value="1"/>
</dbReference>
<comment type="caution">
    <text evidence="7">The sequence shown here is derived from an EMBL/GenBank/DDBJ whole genome shotgun (WGS) entry which is preliminary data.</text>
</comment>
<accession>A0AAV5M2N1</accession>
<dbReference type="GO" id="GO:0016020">
    <property type="term" value="C:membrane"/>
    <property type="evidence" value="ECO:0007669"/>
    <property type="project" value="UniProtKB-SubCell"/>
</dbReference>
<keyword evidence="5 6" id="KW-0472">Membrane</keyword>
<keyword evidence="8" id="KW-1185">Reference proteome</keyword>
<dbReference type="GO" id="GO:0022857">
    <property type="term" value="F:transmembrane transporter activity"/>
    <property type="evidence" value="ECO:0007669"/>
    <property type="project" value="InterPro"/>
</dbReference>
<keyword evidence="3 6" id="KW-0812">Transmembrane</keyword>
<feature type="transmembrane region" description="Helical" evidence="6">
    <location>
        <begin position="406"/>
        <end position="427"/>
    </location>
</feature>
<evidence type="ECO:0000256" key="6">
    <source>
        <dbReference type="SAM" id="Phobius"/>
    </source>
</evidence>
<feature type="transmembrane region" description="Helical" evidence="6">
    <location>
        <begin position="537"/>
        <end position="559"/>
    </location>
</feature>
<keyword evidence="4 6" id="KW-1133">Transmembrane helix</keyword>
<dbReference type="Gene3D" id="1.20.1250.20">
    <property type="entry name" value="MFS general substrate transporter like domains"/>
    <property type="match status" value="1"/>
</dbReference>
<feature type="transmembrane region" description="Helical" evidence="6">
    <location>
        <begin position="90"/>
        <end position="113"/>
    </location>
</feature>
<name>A0AAV5M2N1_9ROSI</name>
<evidence type="ECO:0000256" key="4">
    <source>
        <dbReference type="ARBA" id="ARBA00022989"/>
    </source>
</evidence>
<feature type="transmembrane region" description="Helical" evidence="6">
    <location>
        <begin position="133"/>
        <end position="156"/>
    </location>
</feature>